<dbReference type="RefSeq" id="WP_227179879.1">
    <property type="nucleotide sequence ID" value="NZ_JAJBZT010000003.1"/>
</dbReference>
<dbReference type="Proteomes" id="UP001165395">
    <property type="component" value="Unassembled WGS sequence"/>
</dbReference>
<comment type="caution">
    <text evidence="7">The sequence shown here is derived from an EMBL/GenBank/DDBJ whole genome shotgun (WGS) entry which is preliminary data.</text>
</comment>
<reference evidence="7" key="1">
    <citation type="submission" date="2021-10" db="EMBL/GenBank/DDBJ databases">
        <title>The complete genome sequence of Leeia sp. TBRC 13508.</title>
        <authorList>
            <person name="Charoenyingcharoen P."/>
            <person name="Yukphan P."/>
        </authorList>
    </citation>
    <scope>NUCLEOTIDE SEQUENCE</scope>
    <source>
        <strain evidence="7">TBRC 13508</strain>
    </source>
</reference>
<evidence type="ECO:0000313" key="7">
    <source>
        <dbReference type="EMBL" id="MCB6183270.1"/>
    </source>
</evidence>
<evidence type="ECO:0000313" key="8">
    <source>
        <dbReference type="Proteomes" id="UP001165395"/>
    </source>
</evidence>
<accession>A0ABS8D4Z6</accession>
<dbReference type="EMBL" id="JAJBZT010000003">
    <property type="protein sequence ID" value="MCB6183270.1"/>
    <property type="molecule type" value="Genomic_DNA"/>
</dbReference>
<sequence length="268" mass="29589">MIQRSLFVSHGAPDIVLNPGTWGSMLSAYGQMLCDVKAVLVISPHWRTRGLFITSAKAHHAMHDFGSFPEALYEMEYHPPGATKLAEEIATHLSQQGWRTTADALRGLDHGAWIPLMQLFPDENVPVLQLSMPIKMTPLEAYQLGEALQGLSRSGVLVMGSGCLTHNLKDYHQKPLEMPDYVMRFTEWIRDRIEHNDRAALIDALTLAPDAELAHPTSEHYLPLLVALGAAGDDARATLLETGVQSNVLSLESYAWGVHSAPETFRAC</sequence>
<evidence type="ECO:0000256" key="4">
    <source>
        <dbReference type="ARBA" id="ARBA00022833"/>
    </source>
</evidence>
<evidence type="ECO:0000256" key="3">
    <source>
        <dbReference type="ARBA" id="ARBA00022723"/>
    </source>
</evidence>
<evidence type="ECO:0000256" key="5">
    <source>
        <dbReference type="ARBA" id="ARBA00023002"/>
    </source>
</evidence>
<keyword evidence="4" id="KW-0862">Zinc</keyword>
<keyword evidence="3" id="KW-0479">Metal-binding</keyword>
<evidence type="ECO:0000259" key="6">
    <source>
        <dbReference type="Pfam" id="PF02900"/>
    </source>
</evidence>
<proteinExistence type="inferred from homology"/>
<dbReference type="InterPro" id="IPR004183">
    <property type="entry name" value="Xdiol_dOase_suB"/>
</dbReference>
<keyword evidence="8" id="KW-1185">Reference proteome</keyword>
<evidence type="ECO:0000256" key="1">
    <source>
        <dbReference type="ARBA" id="ARBA00001947"/>
    </source>
</evidence>
<gene>
    <name evidence="7" type="ORF">LIN78_06905</name>
</gene>
<dbReference type="CDD" id="cd07363">
    <property type="entry name" value="45_DOPA_Dioxygenase"/>
    <property type="match status" value="1"/>
</dbReference>
<evidence type="ECO:0000256" key="2">
    <source>
        <dbReference type="ARBA" id="ARBA00007581"/>
    </source>
</evidence>
<dbReference type="GO" id="GO:0051213">
    <property type="term" value="F:dioxygenase activity"/>
    <property type="evidence" value="ECO:0007669"/>
    <property type="project" value="UniProtKB-KW"/>
</dbReference>
<dbReference type="PIRSF" id="PIRSF006157">
    <property type="entry name" value="Doxgns_DODA"/>
    <property type="match status" value="1"/>
</dbReference>
<dbReference type="SUPFAM" id="SSF53213">
    <property type="entry name" value="LigB-like"/>
    <property type="match status" value="1"/>
</dbReference>
<name>A0ABS8D4Z6_9NEIS</name>
<dbReference type="Pfam" id="PF02900">
    <property type="entry name" value="LigB"/>
    <property type="match status" value="1"/>
</dbReference>
<keyword evidence="7" id="KW-0223">Dioxygenase</keyword>
<dbReference type="InterPro" id="IPR014436">
    <property type="entry name" value="Extradiol_dOase_DODA"/>
</dbReference>
<dbReference type="PANTHER" id="PTHR30096">
    <property type="entry name" value="4,5-DOPA DIOXYGENASE EXTRADIOL-LIKE PROTEIN"/>
    <property type="match status" value="1"/>
</dbReference>
<dbReference type="PANTHER" id="PTHR30096:SF0">
    <property type="entry name" value="4,5-DOPA DIOXYGENASE EXTRADIOL-LIKE PROTEIN"/>
    <property type="match status" value="1"/>
</dbReference>
<keyword evidence="5" id="KW-0560">Oxidoreductase</keyword>
<comment type="cofactor">
    <cofactor evidence="1">
        <name>Zn(2+)</name>
        <dbReference type="ChEBI" id="CHEBI:29105"/>
    </cofactor>
</comment>
<dbReference type="Gene3D" id="3.40.830.10">
    <property type="entry name" value="LigB-like"/>
    <property type="match status" value="1"/>
</dbReference>
<organism evidence="7 8">
    <name type="scientific">Leeia speluncae</name>
    <dbReference type="NCBI Taxonomy" id="2884804"/>
    <lineage>
        <taxon>Bacteria</taxon>
        <taxon>Pseudomonadati</taxon>
        <taxon>Pseudomonadota</taxon>
        <taxon>Betaproteobacteria</taxon>
        <taxon>Neisseriales</taxon>
        <taxon>Leeiaceae</taxon>
        <taxon>Leeia</taxon>
    </lineage>
</organism>
<feature type="domain" description="Extradiol ring-cleavage dioxygenase class III enzyme subunit B" evidence="6">
    <location>
        <begin position="35"/>
        <end position="245"/>
    </location>
</feature>
<comment type="similarity">
    <text evidence="2">Belongs to the DODA-type extradiol aromatic ring-opening dioxygenase family.</text>
</comment>
<protein>
    <submittedName>
        <fullName evidence="7">Dioxygenase</fullName>
    </submittedName>
</protein>